<keyword evidence="3 8" id="KW-0328">Glycosyltransferase</keyword>
<evidence type="ECO:0000313" key="10">
    <source>
        <dbReference type="Proteomes" id="UP000549394"/>
    </source>
</evidence>
<evidence type="ECO:0000256" key="7">
    <source>
        <dbReference type="ARBA" id="ARBA00023136"/>
    </source>
</evidence>
<keyword evidence="7 8" id="KW-0472">Membrane</keyword>
<accession>A0A7I8WCR8</accession>
<dbReference type="AlphaFoldDB" id="A0A7I8WCR8"/>
<dbReference type="PANTHER" id="PTHR21461">
    <property type="entry name" value="GLYCOSYLTRANSFERASE FAMILY 92 PROTEIN"/>
    <property type="match status" value="1"/>
</dbReference>
<dbReference type="InterPro" id="IPR008166">
    <property type="entry name" value="Glyco_transf_92"/>
</dbReference>
<dbReference type="EMBL" id="CAJFCJ010000030">
    <property type="protein sequence ID" value="CAD5125947.1"/>
    <property type="molecule type" value="Genomic_DNA"/>
</dbReference>
<evidence type="ECO:0000256" key="8">
    <source>
        <dbReference type="RuleBase" id="RU366017"/>
    </source>
</evidence>
<evidence type="ECO:0000256" key="4">
    <source>
        <dbReference type="ARBA" id="ARBA00022679"/>
    </source>
</evidence>
<sequence length="462" mass="55123">MFPWLTKGKSRMLLIAPIIFLTIYFLSLRSGVYEMLRQMERPTFSLGKIGIFTLLENNKVPENNWSILRIKDNIEIWALSAIVQDSETSHTIGYKHPALVIFFVANTRYLDKKANLICDIIAFNGSIKSRRAKVNTLKKSYRYKETGLQDYFITCPLYKDDTKLRKVGLRWRKASIQLDVLYPYSKPSNLTICVPILYGYFEKNMLIEWFEYYKWLGVESIHVYPWRVSKTVMDVLRFFENKGMVVVKSIKNPVEINYKWKESMLFTNKKPMMIKAIMPPILNECFLMNSKRSRYVLSIDFDEVLMVRQKERLFTLIERYQKQKNCHSQLTFGQYFFEVSCNKTKNHPSFLFSHVFRQKDKYFRYVAPKSIIDPRFCEYYGNHFCSRKIPAYINKKKEIFSKCLINRRDGFIAHFRKKSTCFRRTVNEYTEEKSLEKLKRDLEPIFKSAKQNFAKFLQKITI</sequence>
<evidence type="ECO:0000256" key="1">
    <source>
        <dbReference type="ARBA" id="ARBA00004167"/>
    </source>
</evidence>
<comment type="similarity">
    <text evidence="2 8">Belongs to the glycosyltransferase 92 family.</text>
</comment>
<protein>
    <recommendedName>
        <fullName evidence="8">Glycosyltransferase family 92 protein</fullName>
        <ecNumber evidence="8">2.4.1.-</ecNumber>
    </recommendedName>
</protein>
<keyword evidence="10" id="KW-1185">Reference proteome</keyword>
<dbReference type="GO" id="GO:0016020">
    <property type="term" value="C:membrane"/>
    <property type="evidence" value="ECO:0007669"/>
    <property type="project" value="UniProtKB-SubCell"/>
</dbReference>
<gene>
    <name evidence="9" type="ORF">DGYR_LOCUS13240</name>
</gene>
<name>A0A7I8WCR8_9ANNE</name>
<evidence type="ECO:0000313" key="9">
    <source>
        <dbReference type="EMBL" id="CAD5125947.1"/>
    </source>
</evidence>
<comment type="caution">
    <text evidence="9">The sequence shown here is derived from an EMBL/GenBank/DDBJ whole genome shotgun (WGS) entry which is preliminary data.</text>
</comment>
<dbReference type="GO" id="GO:0016757">
    <property type="term" value="F:glycosyltransferase activity"/>
    <property type="evidence" value="ECO:0007669"/>
    <property type="project" value="UniProtKB-UniRule"/>
</dbReference>
<dbReference type="Proteomes" id="UP000549394">
    <property type="component" value="Unassembled WGS sequence"/>
</dbReference>
<evidence type="ECO:0000256" key="3">
    <source>
        <dbReference type="ARBA" id="ARBA00022676"/>
    </source>
</evidence>
<keyword evidence="5 8" id="KW-0812">Transmembrane</keyword>
<organism evidence="9 10">
    <name type="scientific">Dimorphilus gyrociliatus</name>
    <dbReference type="NCBI Taxonomy" id="2664684"/>
    <lineage>
        <taxon>Eukaryota</taxon>
        <taxon>Metazoa</taxon>
        <taxon>Spiralia</taxon>
        <taxon>Lophotrochozoa</taxon>
        <taxon>Annelida</taxon>
        <taxon>Polychaeta</taxon>
        <taxon>Polychaeta incertae sedis</taxon>
        <taxon>Dinophilidae</taxon>
        <taxon>Dimorphilus</taxon>
    </lineage>
</organism>
<evidence type="ECO:0000256" key="6">
    <source>
        <dbReference type="ARBA" id="ARBA00022989"/>
    </source>
</evidence>
<comment type="subcellular location">
    <subcellularLocation>
        <location evidence="1">Membrane</location>
        <topology evidence="1">Single-pass membrane protein</topology>
    </subcellularLocation>
</comment>
<evidence type="ECO:0000256" key="2">
    <source>
        <dbReference type="ARBA" id="ARBA00007647"/>
    </source>
</evidence>
<keyword evidence="6 8" id="KW-1133">Transmembrane helix</keyword>
<dbReference type="PANTHER" id="PTHR21461:SF69">
    <property type="entry name" value="GLYCOSYLTRANSFERASE FAMILY 92 PROTEIN"/>
    <property type="match status" value="1"/>
</dbReference>
<dbReference type="Pfam" id="PF01697">
    <property type="entry name" value="Glyco_transf_92"/>
    <property type="match status" value="1"/>
</dbReference>
<dbReference type="GO" id="GO:0005737">
    <property type="term" value="C:cytoplasm"/>
    <property type="evidence" value="ECO:0007669"/>
    <property type="project" value="TreeGrafter"/>
</dbReference>
<reference evidence="9 10" key="1">
    <citation type="submission" date="2020-08" db="EMBL/GenBank/DDBJ databases">
        <authorList>
            <person name="Hejnol A."/>
        </authorList>
    </citation>
    <scope>NUCLEOTIDE SEQUENCE [LARGE SCALE GENOMIC DNA]</scope>
</reference>
<evidence type="ECO:0000256" key="5">
    <source>
        <dbReference type="ARBA" id="ARBA00022692"/>
    </source>
</evidence>
<proteinExistence type="inferred from homology"/>
<dbReference type="OrthoDB" id="6042617at2759"/>
<dbReference type="EC" id="2.4.1.-" evidence="8"/>
<feature type="transmembrane region" description="Helical" evidence="8">
    <location>
        <begin position="12"/>
        <end position="32"/>
    </location>
</feature>
<keyword evidence="4 8" id="KW-0808">Transferase</keyword>